<accession>A0ABY6BEW0</accession>
<evidence type="ECO:0000259" key="2">
    <source>
        <dbReference type="Pfam" id="PF17775"/>
    </source>
</evidence>
<reference evidence="3" key="1">
    <citation type="submission" date="2022-09" db="EMBL/GenBank/DDBJ databases">
        <title>Tahibacter sp. nov., isolated from a fresh water.</title>
        <authorList>
            <person name="Baek J.H."/>
            <person name="Lee J.K."/>
            <person name="Kim J.M."/>
            <person name="Jeon C.O."/>
        </authorList>
    </citation>
    <scope>NUCLEOTIDE SEQUENCE</scope>
    <source>
        <strain evidence="3">W38</strain>
    </source>
</reference>
<proteinExistence type="inferred from homology"/>
<dbReference type="InterPro" id="IPR023006">
    <property type="entry name" value="YchJ-like"/>
</dbReference>
<dbReference type="InterPro" id="IPR048469">
    <property type="entry name" value="YchJ-like_M"/>
</dbReference>
<dbReference type="HAMAP" id="MF_00612">
    <property type="entry name" value="UPF0225"/>
    <property type="match status" value="1"/>
</dbReference>
<dbReference type="SUPFAM" id="SSF54427">
    <property type="entry name" value="NTF2-like"/>
    <property type="match status" value="1"/>
</dbReference>
<evidence type="ECO:0000256" key="1">
    <source>
        <dbReference type="HAMAP-Rule" id="MF_00612"/>
    </source>
</evidence>
<dbReference type="PANTHER" id="PTHR33747">
    <property type="entry name" value="UPF0225 PROTEIN SCO1677"/>
    <property type="match status" value="1"/>
</dbReference>
<evidence type="ECO:0000313" key="4">
    <source>
        <dbReference type="Proteomes" id="UP001064632"/>
    </source>
</evidence>
<sequence>MTRKRPDTLTMAAAAPPPCPCGSGQRYTSCCEPLHAGALAADAAALMRSRYAAYVMRLEPYLLATWHASTRPASLGLAREATPPKWLGLEVRRHQRTDNTHAMVEFVARFKVGGGSAQRLHEISRFVQEDGRWYYLDGEFPTTA</sequence>
<dbReference type="SUPFAM" id="SSF103642">
    <property type="entry name" value="Sec-C motif"/>
    <property type="match status" value="1"/>
</dbReference>
<dbReference type="RefSeq" id="WP_261695526.1">
    <property type="nucleotide sequence ID" value="NZ_CP104694.1"/>
</dbReference>
<gene>
    <name evidence="3" type="ORF">N4264_02625</name>
</gene>
<keyword evidence="4" id="KW-1185">Reference proteome</keyword>
<dbReference type="InterPro" id="IPR032710">
    <property type="entry name" value="NTF2-like_dom_sf"/>
</dbReference>
<dbReference type="PANTHER" id="PTHR33747:SF1">
    <property type="entry name" value="ADENYLATE CYCLASE-ASSOCIATED CAP C-TERMINAL DOMAIN-CONTAINING PROTEIN"/>
    <property type="match status" value="1"/>
</dbReference>
<comment type="similarity">
    <text evidence="1">Belongs to the UPF0225 family.</text>
</comment>
<evidence type="ECO:0000313" key="3">
    <source>
        <dbReference type="EMBL" id="UXI68568.1"/>
    </source>
</evidence>
<protein>
    <recommendedName>
        <fullName evidence="1">UPF0225 protein N4264_02625</fullName>
    </recommendedName>
</protein>
<name>A0ABY6BEW0_9GAMM</name>
<organism evidence="3 4">
    <name type="scientific">Tahibacter amnicola</name>
    <dbReference type="NCBI Taxonomy" id="2976241"/>
    <lineage>
        <taxon>Bacteria</taxon>
        <taxon>Pseudomonadati</taxon>
        <taxon>Pseudomonadota</taxon>
        <taxon>Gammaproteobacteria</taxon>
        <taxon>Lysobacterales</taxon>
        <taxon>Rhodanobacteraceae</taxon>
        <taxon>Tahibacter</taxon>
    </lineage>
</organism>
<feature type="domain" description="YchJ-like middle NTF2-like" evidence="2">
    <location>
        <begin position="43"/>
        <end position="138"/>
    </location>
</feature>
<dbReference type="Gene3D" id="3.10.450.50">
    <property type="match status" value="1"/>
</dbReference>
<dbReference type="EMBL" id="CP104694">
    <property type="protein sequence ID" value="UXI68568.1"/>
    <property type="molecule type" value="Genomic_DNA"/>
</dbReference>
<dbReference type="Pfam" id="PF17775">
    <property type="entry name" value="YchJ_M-like"/>
    <property type="match status" value="1"/>
</dbReference>
<dbReference type="Proteomes" id="UP001064632">
    <property type="component" value="Chromosome"/>
</dbReference>